<dbReference type="AlphaFoldDB" id="B5CRR9"/>
<reference evidence="2 3" key="1">
    <citation type="submission" date="2008-08" db="EMBL/GenBank/DDBJ databases">
        <title>Draft genome sequence of Ruminococcus lactaris ATCC 29176.</title>
        <authorList>
            <person name="Sudarsanam P."/>
            <person name="Ley R."/>
            <person name="Guruge J."/>
            <person name="Turnbaugh P.J."/>
            <person name="Mahowald M."/>
            <person name="Liep D."/>
            <person name="Gordon J."/>
        </authorList>
    </citation>
    <scope>NUCLEOTIDE SEQUENCE [LARGE SCALE GENOMIC DNA]</scope>
    <source>
        <strain evidence="2 3">ATCC 29176</strain>
    </source>
</reference>
<dbReference type="Proteomes" id="UP000003254">
    <property type="component" value="Unassembled WGS sequence"/>
</dbReference>
<gene>
    <name evidence="2" type="ORF">RUMLAC_02170</name>
</gene>
<evidence type="ECO:0000256" key="1">
    <source>
        <dbReference type="SAM" id="Phobius"/>
    </source>
</evidence>
<evidence type="ECO:0000313" key="2">
    <source>
        <dbReference type="EMBL" id="EDY32007.1"/>
    </source>
</evidence>
<proteinExistence type="predicted"/>
<keyword evidence="1" id="KW-1133">Transmembrane helix</keyword>
<protein>
    <submittedName>
        <fullName evidence="2">Uncharacterized protein</fullName>
    </submittedName>
</protein>
<reference evidence="2 3" key="2">
    <citation type="submission" date="2008-08" db="EMBL/GenBank/DDBJ databases">
        <authorList>
            <person name="Fulton L."/>
            <person name="Clifton S."/>
            <person name="Fulton B."/>
            <person name="Xu J."/>
            <person name="Minx P."/>
            <person name="Pepin K.H."/>
            <person name="Johnson M."/>
            <person name="Bhonagiri V."/>
            <person name="Nash W.E."/>
            <person name="Mardis E.R."/>
            <person name="Wilson R.K."/>
        </authorList>
    </citation>
    <scope>NUCLEOTIDE SEQUENCE [LARGE SCALE GENOMIC DNA]</scope>
    <source>
        <strain evidence="2 3">ATCC 29176</strain>
    </source>
</reference>
<evidence type="ECO:0000313" key="3">
    <source>
        <dbReference type="Proteomes" id="UP000003254"/>
    </source>
</evidence>
<keyword evidence="3" id="KW-1185">Reference proteome</keyword>
<dbReference type="eggNOG" id="ENOG5030RTN">
    <property type="taxonomic scope" value="Bacteria"/>
</dbReference>
<organism evidence="2 3">
    <name type="scientific">[Ruminococcus] lactaris ATCC 29176</name>
    <dbReference type="NCBI Taxonomy" id="471875"/>
    <lineage>
        <taxon>Bacteria</taxon>
        <taxon>Bacillati</taxon>
        <taxon>Bacillota</taxon>
        <taxon>Clostridia</taxon>
        <taxon>Lachnospirales</taxon>
        <taxon>Lachnospiraceae</taxon>
        <taxon>Mediterraneibacter</taxon>
    </lineage>
</organism>
<keyword evidence="1" id="KW-0472">Membrane</keyword>
<dbReference type="EMBL" id="ABOU02000048">
    <property type="protein sequence ID" value="EDY32007.1"/>
    <property type="molecule type" value="Genomic_DNA"/>
</dbReference>
<keyword evidence="1" id="KW-0812">Transmembrane</keyword>
<sequence>MYSIPLFYIFFCVLAISSIWIIVMRWKRYMKYSNGTYKNAGQNLIFKTELSQNEIIRKLETHDAKDTLDYDFYEKNGEYFLKVKGVKRLVFNGILTADFKVDFLENAQRYIIVHQSNNFQMLYSSGYEAEIFEFMVKKLNCIPQEKING</sequence>
<feature type="transmembrane region" description="Helical" evidence="1">
    <location>
        <begin position="6"/>
        <end position="23"/>
    </location>
</feature>
<name>B5CRR9_9FIRM</name>
<comment type="caution">
    <text evidence="2">The sequence shown here is derived from an EMBL/GenBank/DDBJ whole genome shotgun (WGS) entry which is preliminary data.</text>
</comment>
<dbReference type="HOGENOM" id="CLU_1748318_0_0_9"/>
<accession>B5CRR9</accession>